<evidence type="ECO:0000256" key="7">
    <source>
        <dbReference type="ARBA" id="ARBA00022967"/>
    </source>
</evidence>
<dbReference type="InterPro" id="IPR006068">
    <property type="entry name" value="ATPase_P-typ_cation-transptr_C"/>
</dbReference>
<feature type="transmembrane region" description="Helical" evidence="10">
    <location>
        <begin position="246"/>
        <end position="265"/>
    </location>
</feature>
<dbReference type="SMART" id="SM00831">
    <property type="entry name" value="Cation_ATPase_N"/>
    <property type="match status" value="1"/>
</dbReference>
<evidence type="ECO:0000256" key="8">
    <source>
        <dbReference type="ARBA" id="ARBA00022989"/>
    </source>
</evidence>
<dbReference type="GO" id="GO:0006883">
    <property type="term" value="P:intracellular sodium ion homeostasis"/>
    <property type="evidence" value="ECO:0007669"/>
    <property type="project" value="TreeGrafter"/>
</dbReference>
<feature type="transmembrane region" description="Helical" evidence="10">
    <location>
        <begin position="849"/>
        <end position="867"/>
    </location>
</feature>
<dbReference type="Pfam" id="PF13246">
    <property type="entry name" value="Cation_ATPase"/>
    <property type="match status" value="1"/>
</dbReference>
<keyword evidence="4" id="KW-0479">Metal-binding</keyword>
<dbReference type="GO" id="GO:0005524">
    <property type="term" value="F:ATP binding"/>
    <property type="evidence" value="ECO:0007669"/>
    <property type="project" value="UniProtKB-KW"/>
</dbReference>
<name>A0A7G9Z0V0_9EURY</name>
<keyword evidence="5" id="KW-0547">Nucleotide-binding</keyword>
<keyword evidence="3 10" id="KW-0812">Transmembrane</keyword>
<evidence type="ECO:0000256" key="6">
    <source>
        <dbReference type="ARBA" id="ARBA00022840"/>
    </source>
</evidence>
<dbReference type="PROSITE" id="PS00154">
    <property type="entry name" value="ATPASE_E1_E2"/>
    <property type="match status" value="1"/>
</dbReference>
<organism evidence="12">
    <name type="scientific">Candidatus Methanophagaceae archaeon ANME-1 ERB6</name>
    <dbReference type="NCBI Taxonomy" id="2759912"/>
    <lineage>
        <taxon>Archaea</taxon>
        <taxon>Methanobacteriati</taxon>
        <taxon>Methanobacteriota</taxon>
        <taxon>Stenosarchaea group</taxon>
        <taxon>Methanomicrobia</taxon>
        <taxon>Candidatus Methanophagales</taxon>
        <taxon>Candidatus Methanophagaceae</taxon>
    </lineage>
</organism>
<dbReference type="NCBIfam" id="TIGR01494">
    <property type="entry name" value="ATPase_P-type"/>
    <property type="match status" value="3"/>
</dbReference>
<dbReference type="Gene3D" id="3.40.1110.10">
    <property type="entry name" value="Calcium-transporting ATPase, cytoplasmic domain N"/>
    <property type="match status" value="1"/>
</dbReference>
<dbReference type="InterPro" id="IPR036412">
    <property type="entry name" value="HAD-like_sf"/>
</dbReference>
<gene>
    <name evidence="12" type="primary">kdpB</name>
    <name evidence="12" type="ORF">LBDBNMAG_00019</name>
</gene>
<dbReference type="AlphaFoldDB" id="A0A7G9Z0V0"/>
<dbReference type="SFLD" id="SFLDG00002">
    <property type="entry name" value="C1.7:_P-type_atpase_like"/>
    <property type="match status" value="1"/>
</dbReference>
<dbReference type="GO" id="GO:1990573">
    <property type="term" value="P:potassium ion import across plasma membrane"/>
    <property type="evidence" value="ECO:0007669"/>
    <property type="project" value="TreeGrafter"/>
</dbReference>
<dbReference type="PRINTS" id="PR00119">
    <property type="entry name" value="CATATPASE"/>
</dbReference>
<dbReference type="SFLD" id="SFLDS00003">
    <property type="entry name" value="Haloacid_Dehalogenase"/>
    <property type="match status" value="1"/>
</dbReference>
<dbReference type="SUPFAM" id="SSF81665">
    <property type="entry name" value="Calcium ATPase, transmembrane domain M"/>
    <property type="match status" value="1"/>
</dbReference>
<evidence type="ECO:0000256" key="5">
    <source>
        <dbReference type="ARBA" id="ARBA00022741"/>
    </source>
</evidence>
<dbReference type="GO" id="GO:0005391">
    <property type="term" value="F:P-type sodium:potassium-exchanging transporter activity"/>
    <property type="evidence" value="ECO:0007669"/>
    <property type="project" value="TreeGrafter"/>
</dbReference>
<dbReference type="Pfam" id="PF08282">
    <property type="entry name" value="Hydrolase_3"/>
    <property type="match status" value="1"/>
</dbReference>
<keyword evidence="7" id="KW-1278">Translocase</keyword>
<dbReference type="SFLD" id="SFLDF00027">
    <property type="entry name" value="p-type_atpase"/>
    <property type="match status" value="1"/>
</dbReference>
<sequence>MQKEKSWYQLSVEQIFEALESGSAGLNTSESKARLEIYGYNELKFKKRSTLIRFLMQFHSALIYILLAAAFVTAILDMWMDTWVILAVVLANTIIGFIQEGKAESSVEALEKMMTPECTVLRDGEKKVIPARELVPGDVVLLEGGDRVPADLRLFYAKNMNADEAALTGESVPVKKNVEPISKPDLSPADQCCMAFSGTFITRGSGQGIVVGTGEHAEIGRIAELMKETRKITTPLMRKMADFTRFLVIAILAIAALNFILAVLFKFPLEYSFLASVALAVAAIPEGLPAILTITLAFGVTAMARRNALIKRLPAAETLGCTTVICTDKTGTLTKNQMTVSRIYCGGKEYSVSGVGYEPSGEFILGDRAINPEKEGEELIETLKAGYLCSNASLTENKDEGGYSIVGDPTEGALVVSASKAGITEQLPRLDEIPFLAEQQCMATLHEGANKNENVVYVKGSPERVLRMCQNQLVNGSTAPLRSEEIMAEADEMAGEALRVLGMAYKLVPNGERALNSDDLKRLTFLGLQGMIDPAREEAIEAVQKCKRAGVQVVMVTGDHAQTAKAIARRLGIGEGENRVITGEEMSRMSDDELYEVVDTVSVYARAAPEHKFRIIKQLRRQGHIIAATGDGVNDAPALKAADIGIAMGITGTEVSKEAADMILTDDNFASIVSAVEEGRHVFENIRKVILYTLPTNGGQTLLILGAILLAPFIFLFNPHRGGCLPIEPVQILWINLLDAVALALTLIREPKEKGLLDRPPRNPKERITDSPFFKKVGLVSVVMAVAGFMMFYYFGEPAISGSVADPELLLTQARTAAFTTVMLVHICYLFTARSITESAFTFSPFSNKWVLIGAAITLGLQLAIIYAPPFIGVKSPLGTAPLPAEWWIPMILVSLPIFFIIEFEKFLTKRLG</sequence>
<dbReference type="FunFam" id="3.40.50.1000:FF:000028">
    <property type="entry name" value="Calcium-transporting P-type ATPase, putative"/>
    <property type="match status" value="1"/>
</dbReference>
<dbReference type="SUPFAM" id="SSF56784">
    <property type="entry name" value="HAD-like"/>
    <property type="match status" value="1"/>
</dbReference>
<dbReference type="InterPro" id="IPR018303">
    <property type="entry name" value="ATPase_P-typ_P_site"/>
</dbReference>
<keyword evidence="9 10" id="KW-0472">Membrane</keyword>
<dbReference type="InterPro" id="IPR059000">
    <property type="entry name" value="ATPase_P-type_domA"/>
</dbReference>
<feature type="transmembrane region" description="Helical" evidence="10">
    <location>
        <begin position="689"/>
        <end position="717"/>
    </location>
</feature>
<protein>
    <submittedName>
        <fullName evidence="12">Potassium-transporting ATPase ATP-binding subunit</fullName>
    </submittedName>
</protein>
<dbReference type="Pfam" id="PF00122">
    <property type="entry name" value="E1-E2_ATPase"/>
    <property type="match status" value="1"/>
</dbReference>
<dbReference type="Gene3D" id="2.70.150.10">
    <property type="entry name" value="Calcium-transporting ATPase, cytoplasmic transduction domain A"/>
    <property type="match status" value="1"/>
</dbReference>
<dbReference type="GO" id="GO:1902600">
    <property type="term" value="P:proton transmembrane transport"/>
    <property type="evidence" value="ECO:0007669"/>
    <property type="project" value="TreeGrafter"/>
</dbReference>
<feature type="transmembrane region" description="Helical" evidence="10">
    <location>
        <begin position="777"/>
        <end position="796"/>
    </location>
</feature>
<dbReference type="FunFam" id="2.70.150.10:FF:000016">
    <property type="entry name" value="Calcium-transporting P-type ATPase putative"/>
    <property type="match status" value="1"/>
</dbReference>
<dbReference type="Pfam" id="PF00690">
    <property type="entry name" value="Cation_ATPase_N"/>
    <property type="match status" value="1"/>
</dbReference>
<dbReference type="GO" id="GO:0036376">
    <property type="term" value="P:sodium ion export across plasma membrane"/>
    <property type="evidence" value="ECO:0007669"/>
    <property type="project" value="TreeGrafter"/>
</dbReference>
<evidence type="ECO:0000259" key="11">
    <source>
        <dbReference type="SMART" id="SM00831"/>
    </source>
</evidence>
<evidence type="ECO:0000256" key="9">
    <source>
        <dbReference type="ARBA" id="ARBA00023136"/>
    </source>
</evidence>
<feature type="transmembrane region" description="Helical" evidence="10">
    <location>
        <begin position="729"/>
        <end position="748"/>
    </location>
</feature>
<dbReference type="GO" id="GO:0046872">
    <property type="term" value="F:metal ion binding"/>
    <property type="evidence" value="ECO:0007669"/>
    <property type="project" value="UniProtKB-KW"/>
</dbReference>
<dbReference type="InterPro" id="IPR023299">
    <property type="entry name" value="ATPase_P-typ_cyto_dom_N"/>
</dbReference>
<evidence type="ECO:0000256" key="1">
    <source>
        <dbReference type="ARBA" id="ARBA00004651"/>
    </source>
</evidence>
<evidence type="ECO:0000256" key="2">
    <source>
        <dbReference type="ARBA" id="ARBA00022475"/>
    </source>
</evidence>
<dbReference type="InterPro" id="IPR050510">
    <property type="entry name" value="Cation_transp_ATPase_P-type"/>
</dbReference>
<dbReference type="InterPro" id="IPR023214">
    <property type="entry name" value="HAD_sf"/>
</dbReference>
<feature type="transmembrane region" description="Helical" evidence="10">
    <location>
        <begin position="82"/>
        <end position="98"/>
    </location>
</feature>
<dbReference type="Pfam" id="PF00689">
    <property type="entry name" value="Cation_ATPase_C"/>
    <property type="match status" value="1"/>
</dbReference>
<accession>A0A7G9Z0V0</accession>
<dbReference type="PANTHER" id="PTHR43294:SF20">
    <property type="entry name" value="P-TYPE ATPASE"/>
    <property type="match status" value="1"/>
</dbReference>
<dbReference type="Gene3D" id="1.20.1110.10">
    <property type="entry name" value="Calcium-transporting ATPase, transmembrane domain"/>
    <property type="match status" value="1"/>
</dbReference>
<keyword evidence="2" id="KW-1003">Cell membrane</keyword>
<dbReference type="InterPro" id="IPR008250">
    <property type="entry name" value="ATPase_P-typ_transduc_dom_A_sf"/>
</dbReference>
<dbReference type="GO" id="GO:0030007">
    <property type="term" value="P:intracellular potassium ion homeostasis"/>
    <property type="evidence" value="ECO:0007669"/>
    <property type="project" value="TreeGrafter"/>
</dbReference>
<comment type="subcellular location">
    <subcellularLocation>
        <location evidence="1">Cell membrane</location>
        <topology evidence="1">Multi-pass membrane protein</topology>
    </subcellularLocation>
</comment>
<reference evidence="12" key="1">
    <citation type="submission" date="2020-06" db="EMBL/GenBank/DDBJ databases">
        <title>Unique genomic features of the anaerobic methanotrophic archaea.</title>
        <authorList>
            <person name="Chadwick G.L."/>
            <person name="Skennerton C.T."/>
            <person name="Laso-Perez R."/>
            <person name="Leu A.O."/>
            <person name="Speth D.R."/>
            <person name="Yu H."/>
            <person name="Morgan-Lang C."/>
            <person name="Hatzenpichler R."/>
            <person name="Goudeau D."/>
            <person name="Malmstrom R."/>
            <person name="Brazelton W.J."/>
            <person name="Woyke T."/>
            <person name="Hallam S.J."/>
            <person name="Tyson G.W."/>
            <person name="Wegener G."/>
            <person name="Boetius A."/>
            <person name="Orphan V."/>
        </authorList>
    </citation>
    <scope>NUCLEOTIDE SEQUENCE</scope>
</reference>
<dbReference type="InterPro" id="IPR001757">
    <property type="entry name" value="P_typ_ATPase"/>
</dbReference>
<dbReference type="SUPFAM" id="SSF81653">
    <property type="entry name" value="Calcium ATPase, transduction domain A"/>
    <property type="match status" value="1"/>
</dbReference>
<dbReference type="PRINTS" id="PR00120">
    <property type="entry name" value="HATPASE"/>
</dbReference>
<feature type="transmembrane region" description="Helical" evidence="10">
    <location>
        <begin position="887"/>
        <end position="904"/>
    </location>
</feature>
<dbReference type="GO" id="GO:0016887">
    <property type="term" value="F:ATP hydrolysis activity"/>
    <property type="evidence" value="ECO:0007669"/>
    <property type="project" value="InterPro"/>
</dbReference>
<evidence type="ECO:0000313" key="12">
    <source>
        <dbReference type="EMBL" id="QNO53884.1"/>
    </source>
</evidence>
<dbReference type="InterPro" id="IPR004014">
    <property type="entry name" value="ATPase_P-typ_cation-transptr_N"/>
</dbReference>
<dbReference type="SUPFAM" id="SSF81660">
    <property type="entry name" value="Metal cation-transporting ATPase, ATP-binding domain N"/>
    <property type="match status" value="1"/>
</dbReference>
<evidence type="ECO:0000256" key="10">
    <source>
        <dbReference type="SAM" id="Phobius"/>
    </source>
</evidence>
<dbReference type="PANTHER" id="PTHR43294">
    <property type="entry name" value="SODIUM/POTASSIUM-TRANSPORTING ATPASE SUBUNIT ALPHA"/>
    <property type="match status" value="1"/>
</dbReference>
<feature type="transmembrane region" description="Helical" evidence="10">
    <location>
        <begin position="54"/>
        <end position="76"/>
    </location>
</feature>
<evidence type="ECO:0000256" key="4">
    <source>
        <dbReference type="ARBA" id="ARBA00022723"/>
    </source>
</evidence>
<feature type="transmembrane region" description="Helical" evidence="10">
    <location>
        <begin position="816"/>
        <end position="837"/>
    </location>
</feature>
<dbReference type="InterPro" id="IPR023298">
    <property type="entry name" value="ATPase_P-typ_TM_dom_sf"/>
</dbReference>
<dbReference type="InterPro" id="IPR044492">
    <property type="entry name" value="P_typ_ATPase_HD_dom"/>
</dbReference>
<dbReference type="GO" id="GO:0005886">
    <property type="term" value="C:plasma membrane"/>
    <property type="evidence" value="ECO:0007669"/>
    <property type="project" value="UniProtKB-SubCell"/>
</dbReference>
<dbReference type="Gene3D" id="3.40.50.1000">
    <property type="entry name" value="HAD superfamily/HAD-like"/>
    <property type="match status" value="1"/>
</dbReference>
<dbReference type="EMBL" id="MT631554">
    <property type="protein sequence ID" value="QNO53884.1"/>
    <property type="molecule type" value="Genomic_DNA"/>
</dbReference>
<keyword evidence="8 10" id="KW-1133">Transmembrane helix</keyword>
<feature type="domain" description="Cation-transporting P-type ATPase N-terminal" evidence="11">
    <location>
        <begin position="6"/>
        <end position="78"/>
    </location>
</feature>
<evidence type="ECO:0000256" key="3">
    <source>
        <dbReference type="ARBA" id="ARBA00022692"/>
    </source>
</evidence>
<proteinExistence type="predicted"/>
<feature type="transmembrane region" description="Helical" evidence="10">
    <location>
        <begin position="271"/>
        <end position="304"/>
    </location>
</feature>
<keyword evidence="6 12" id="KW-0067">ATP-binding</keyword>